<feature type="compositionally biased region" description="Basic and acidic residues" evidence="1">
    <location>
        <begin position="58"/>
        <end position="87"/>
    </location>
</feature>
<dbReference type="RefSeq" id="WP_345293683.1">
    <property type="nucleotide sequence ID" value="NZ_BAABJY010000001.1"/>
</dbReference>
<gene>
    <name evidence="3" type="ORF">GCM10023332_02470</name>
</gene>
<sequence>MTLRHSLPMLSLAAAALLAVAVPANAQQKRERDRGGESAERGMDRGSRGGRQDTLSDSIRRVERSTRGQVLRAERMQSDGRDVNRIKVVDDSGRVRVYLDDPRQRPSRSTRGDDD</sequence>
<evidence type="ECO:0000256" key="2">
    <source>
        <dbReference type="SAM" id="SignalP"/>
    </source>
</evidence>
<dbReference type="Proteomes" id="UP001501323">
    <property type="component" value="Unassembled WGS sequence"/>
</dbReference>
<keyword evidence="4" id="KW-1185">Reference proteome</keyword>
<evidence type="ECO:0000313" key="4">
    <source>
        <dbReference type="Proteomes" id="UP001501323"/>
    </source>
</evidence>
<comment type="caution">
    <text evidence="3">The sequence shown here is derived from an EMBL/GenBank/DDBJ whole genome shotgun (WGS) entry which is preliminary data.</text>
</comment>
<organism evidence="3 4">
    <name type="scientific">Luteimonas vadosa</name>
    <dbReference type="NCBI Taxonomy" id="1165507"/>
    <lineage>
        <taxon>Bacteria</taxon>
        <taxon>Pseudomonadati</taxon>
        <taxon>Pseudomonadota</taxon>
        <taxon>Gammaproteobacteria</taxon>
        <taxon>Lysobacterales</taxon>
        <taxon>Lysobacteraceae</taxon>
        <taxon>Luteimonas</taxon>
    </lineage>
</organism>
<keyword evidence="2" id="KW-0732">Signal</keyword>
<name>A0ABP9DT29_9GAMM</name>
<feature type="chain" id="PRO_5047439454" description="PepSY domain-containing protein" evidence="2">
    <location>
        <begin position="27"/>
        <end position="115"/>
    </location>
</feature>
<protein>
    <recommendedName>
        <fullName evidence="5">PepSY domain-containing protein</fullName>
    </recommendedName>
</protein>
<proteinExistence type="predicted"/>
<feature type="compositionally biased region" description="Basic and acidic residues" evidence="1">
    <location>
        <begin position="28"/>
        <end position="51"/>
    </location>
</feature>
<feature type="region of interest" description="Disordered" evidence="1">
    <location>
        <begin position="23"/>
        <end position="87"/>
    </location>
</feature>
<evidence type="ECO:0000313" key="3">
    <source>
        <dbReference type="EMBL" id="GAA4854508.1"/>
    </source>
</evidence>
<evidence type="ECO:0000256" key="1">
    <source>
        <dbReference type="SAM" id="MobiDB-lite"/>
    </source>
</evidence>
<reference evidence="4" key="1">
    <citation type="journal article" date="2019" name="Int. J. Syst. Evol. Microbiol.">
        <title>The Global Catalogue of Microorganisms (GCM) 10K type strain sequencing project: providing services to taxonomists for standard genome sequencing and annotation.</title>
        <authorList>
            <consortium name="The Broad Institute Genomics Platform"/>
            <consortium name="The Broad Institute Genome Sequencing Center for Infectious Disease"/>
            <person name="Wu L."/>
            <person name="Ma J."/>
        </authorList>
    </citation>
    <scope>NUCLEOTIDE SEQUENCE [LARGE SCALE GENOMIC DNA]</scope>
    <source>
        <strain evidence="4">JCM 18392</strain>
    </source>
</reference>
<feature type="signal peptide" evidence="2">
    <location>
        <begin position="1"/>
        <end position="26"/>
    </location>
</feature>
<evidence type="ECO:0008006" key="5">
    <source>
        <dbReference type="Google" id="ProtNLM"/>
    </source>
</evidence>
<accession>A0ABP9DT29</accession>
<dbReference type="EMBL" id="BAABJY010000001">
    <property type="protein sequence ID" value="GAA4854508.1"/>
    <property type="molecule type" value="Genomic_DNA"/>
</dbReference>